<dbReference type="PROSITE" id="PS51257">
    <property type="entry name" value="PROKAR_LIPOPROTEIN"/>
    <property type="match status" value="1"/>
</dbReference>
<evidence type="ECO:0000313" key="1">
    <source>
        <dbReference type="EMBL" id="KKN00916.1"/>
    </source>
</evidence>
<name>A0A0F9PIU3_9ZZZZ</name>
<protein>
    <submittedName>
        <fullName evidence="1">Uncharacterized protein</fullName>
    </submittedName>
</protein>
<sequence>MRYVIVVLVLALLVGCSQHAVAQEAAPVMDSHILLPFVVGGSLDSVTPTPTPTPTGEITPTTTPPPVVWPTGITNGGFETGPPAHPWLYEGELVYKSEEYSRSGEWHVMMAQREAVIAQKTTVPTGKDLGYWFGVWTSDLWDAHDFLTCVVWDKEGIPIGTCGQWSNLYDSDYWWQVRITGWDEISLRKVYVGFVSSSEDANNTIFFLDDVSWIRPTSGALLNDNQEVLTIDLVMGDILIDGVDKLKGDR</sequence>
<gene>
    <name evidence="1" type="ORF">LCGC14_1132990</name>
</gene>
<organism evidence="1">
    <name type="scientific">marine sediment metagenome</name>
    <dbReference type="NCBI Taxonomy" id="412755"/>
    <lineage>
        <taxon>unclassified sequences</taxon>
        <taxon>metagenomes</taxon>
        <taxon>ecological metagenomes</taxon>
    </lineage>
</organism>
<dbReference type="EMBL" id="LAZR01005320">
    <property type="protein sequence ID" value="KKN00916.1"/>
    <property type="molecule type" value="Genomic_DNA"/>
</dbReference>
<dbReference type="AlphaFoldDB" id="A0A0F9PIU3"/>
<comment type="caution">
    <text evidence="1">The sequence shown here is derived from an EMBL/GenBank/DDBJ whole genome shotgun (WGS) entry which is preliminary data.</text>
</comment>
<accession>A0A0F9PIU3</accession>
<reference evidence="1" key="1">
    <citation type="journal article" date="2015" name="Nature">
        <title>Complex archaea that bridge the gap between prokaryotes and eukaryotes.</title>
        <authorList>
            <person name="Spang A."/>
            <person name="Saw J.H."/>
            <person name="Jorgensen S.L."/>
            <person name="Zaremba-Niedzwiedzka K."/>
            <person name="Martijn J."/>
            <person name="Lind A.E."/>
            <person name="van Eijk R."/>
            <person name="Schleper C."/>
            <person name="Guy L."/>
            <person name="Ettema T.J."/>
        </authorList>
    </citation>
    <scope>NUCLEOTIDE SEQUENCE</scope>
</reference>
<proteinExistence type="predicted"/>